<dbReference type="NCBIfam" id="TIGR00369">
    <property type="entry name" value="unchar_dom_1"/>
    <property type="match status" value="1"/>
</dbReference>
<dbReference type="InterPro" id="IPR006683">
    <property type="entry name" value="Thioestr_dom"/>
</dbReference>
<dbReference type="Gene3D" id="3.10.129.10">
    <property type="entry name" value="Hotdog Thioesterase"/>
    <property type="match status" value="1"/>
</dbReference>
<feature type="domain" description="Thioesterase" evidence="2">
    <location>
        <begin position="59"/>
        <end position="129"/>
    </location>
</feature>
<dbReference type="PANTHER" id="PTHR43240:SF7">
    <property type="entry name" value="BLR7284 PROTEIN"/>
    <property type="match status" value="1"/>
</dbReference>
<evidence type="ECO:0000313" key="3">
    <source>
        <dbReference type="EMBL" id="MFC3230261.1"/>
    </source>
</evidence>
<dbReference type="InterPro" id="IPR003736">
    <property type="entry name" value="PAAI_dom"/>
</dbReference>
<dbReference type="Pfam" id="PF03061">
    <property type="entry name" value="4HBT"/>
    <property type="match status" value="1"/>
</dbReference>
<keyword evidence="4" id="KW-1185">Reference proteome</keyword>
<organism evidence="3 4">
    <name type="scientific">Marinibaculum pumilum</name>
    <dbReference type="NCBI Taxonomy" id="1766165"/>
    <lineage>
        <taxon>Bacteria</taxon>
        <taxon>Pseudomonadati</taxon>
        <taxon>Pseudomonadota</taxon>
        <taxon>Alphaproteobacteria</taxon>
        <taxon>Rhodospirillales</taxon>
        <taxon>Rhodospirillaceae</taxon>
        <taxon>Marinibaculum</taxon>
    </lineage>
</organism>
<dbReference type="CDD" id="cd03443">
    <property type="entry name" value="PaaI_thioesterase"/>
    <property type="match status" value="1"/>
</dbReference>
<accession>A0ABV7L6H2</accession>
<keyword evidence="1 3" id="KW-0378">Hydrolase</keyword>
<dbReference type="InterPro" id="IPR029069">
    <property type="entry name" value="HotDog_dom_sf"/>
</dbReference>
<sequence length="176" mass="19086">MAEDPLKAAGLDLPTMEKMVRLGIPHCGALGVTVEEVRRDRVTFGLPYDRRFVGDPERGILHGGVVTTLIDTVCGMAVMAKLMRILTIATLDLRIDYLAPARAEETLYATAECYHTTRSVAFCRAWAWHKAAKDGDGEEQVATCAATFMLNSVGKPPIRRDIEDQVAAAKAGDAPA</sequence>
<gene>
    <name evidence="3" type="ORF">ACFOGJ_23625</name>
</gene>
<dbReference type="EMBL" id="JBHRTR010000037">
    <property type="protein sequence ID" value="MFC3230261.1"/>
    <property type="molecule type" value="Genomic_DNA"/>
</dbReference>
<dbReference type="RefSeq" id="WP_379905268.1">
    <property type="nucleotide sequence ID" value="NZ_JBHRTR010000037.1"/>
</dbReference>
<reference evidence="4" key="1">
    <citation type="journal article" date="2019" name="Int. J. Syst. Evol. Microbiol.">
        <title>The Global Catalogue of Microorganisms (GCM) 10K type strain sequencing project: providing services to taxonomists for standard genome sequencing and annotation.</title>
        <authorList>
            <consortium name="The Broad Institute Genomics Platform"/>
            <consortium name="The Broad Institute Genome Sequencing Center for Infectious Disease"/>
            <person name="Wu L."/>
            <person name="Ma J."/>
        </authorList>
    </citation>
    <scope>NUCLEOTIDE SEQUENCE [LARGE SCALE GENOMIC DNA]</scope>
    <source>
        <strain evidence="4">KCTC 42964</strain>
    </source>
</reference>
<evidence type="ECO:0000259" key="2">
    <source>
        <dbReference type="Pfam" id="PF03061"/>
    </source>
</evidence>
<dbReference type="PANTHER" id="PTHR43240">
    <property type="entry name" value="1,4-DIHYDROXY-2-NAPHTHOYL-COA THIOESTERASE 1"/>
    <property type="match status" value="1"/>
</dbReference>
<protein>
    <submittedName>
        <fullName evidence="3">PaaI family thioesterase</fullName>
        <ecNumber evidence="3">3.1.2.-</ecNumber>
    </submittedName>
</protein>
<dbReference type="GO" id="GO:0016787">
    <property type="term" value="F:hydrolase activity"/>
    <property type="evidence" value="ECO:0007669"/>
    <property type="project" value="UniProtKB-KW"/>
</dbReference>
<evidence type="ECO:0000256" key="1">
    <source>
        <dbReference type="ARBA" id="ARBA00022801"/>
    </source>
</evidence>
<name>A0ABV7L6H2_9PROT</name>
<dbReference type="SUPFAM" id="SSF54637">
    <property type="entry name" value="Thioesterase/thiol ester dehydrase-isomerase"/>
    <property type="match status" value="1"/>
</dbReference>
<dbReference type="EC" id="3.1.2.-" evidence="3"/>
<comment type="caution">
    <text evidence="3">The sequence shown here is derived from an EMBL/GenBank/DDBJ whole genome shotgun (WGS) entry which is preliminary data.</text>
</comment>
<dbReference type="Proteomes" id="UP001595528">
    <property type="component" value="Unassembled WGS sequence"/>
</dbReference>
<proteinExistence type="predicted"/>
<evidence type="ECO:0000313" key="4">
    <source>
        <dbReference type="Proteomes" id="UP001595528"/>
    </source>
</evidence>